<evidence type="ECO:0000256" key="2">
    <source>
        <dbReference type="SAM" id="Phobius"/>
    </source>
</evidence>
<feature type="transmembrane region" description="Helical" evidence="2">
    <location>
        <begin position="56"/>
        <end position="76"/>
    </location>
</feature>
<dbReference type="Proteomes" id="UP001168380">
    <property type="component" value="Unassembled WGS sequence"/>
</dbReference>
<evidence type="ECO:0000313" key="3">
    <source>
        <dbReference type="EMBL" id="MDO3381387.1"/>
    </source>
</evidence>
<accession>A0ABT8TGD9</accession>
<gene>
    <name evidence="3" type="ORF">QWI16_04325</name>
</gene>
<sequence length="140" mass="16072">MFRFLAKSALATVIWKRYHRPIVATLSLLLGYFLVSMVHGDYVDYSRGAGDTAHLWLSYLIKWLALLGLTLLYYIYMRRVLAPAAKTAPQAKAQRREKASTPPPEQTEQATEQQDPFAQIRRKDKLTSRADLALNKHRQP</sequence>
<reference evidence="3" key="1">
    <citation type="submission" date="2023-07" db="EMBL/GenBank/DDBJ databases">
        <title>Gilvimarinus algae sp. nov., isolated from the surface of Kelp.</title>
        <authorList>
            <person name="Sun Y.Y."/>
            <person name="Gong Y."/>
            <person name="Du Z.J."/>
        </authorList>
    </citation>
    <scope>NUCLEOTIDE SEQUENCE</scope>
    <source>
        <strain evidence="3">SDUM040014</strain>
    </source>
</reference>
<evidence type="ECO:0000256" key="1">
    <source>
        <dbReference type="SAM" id="MobiDB-lite"/>
    </source>
</evidence>
<evidence type="ECO:0008006" key="5">
    <source>
        <dbReference type="Google" id="ProtNLM"/>
    </source>
</evidence>
<keyword evidence="2" id="KW-1133">Transmembrane helix</keyword>
<dbReference type="EMBL" id="JAULRT010000035">
    <property type="protein sequence ID" value="MDO3381387.1"/>
    <property type="molecule type" value="Genomic_DNA"/>
</dbReference>
<comment type="caution">
    <text evidence="3">The sequence shown here is derived from an EMBL/GenBank/DDBJ whole genome shotgun (WGS) entry which is preliminary data.</text>
</comment>
<keyword evidence="2" id="KW-0472">Membrane</keyword>
<keyword evidence="4" id="KW-1185">Reference proteome</keyword>
<protein>
    <recommendedName>
        <fullName evidence="5">Poly-beta-1,6-N-acetyl-D-glucosamine biosynthesis protein PgaD</fullName>
    </recommendedName>
</protein>
<evidence type="ECO:0000313" key="4">
    <source>
        <dbReference type="Proteomes" id="UP001168380"/>
    </source>
</evidence>
<dbReference type="RefSeq" id="WP_302711526.1">
    <property type="nucleotide sequence ID" value="NZ_JAULRT010000035.1"/>
</dbReference>
<feature type="region of interest" description="Disordered" evidence="1">
    <location>
        <begin position="87"/>
        <end position="120"/>
    </location>
</feature>
<name>A0ABT8TGD9_9GAMM</name>
<keyword evidence="2" id="KW-0812">Transmembrane</keyword>
<organism evidence="3 4">
    <name type="scientific">Gilvimarinus algae</name>
    <dbReference type="NCBI Taxonomy" id="3058037"/>
    <lineage>
        <taxon>Bacteria</taxon>
        <taxon>Pseudomonadati</taxon>
        <taxon>Pseudomonadota</taxon>
        <taxon>Gammaproteobacteria</taxon>
        <taxon>Cellvibrionales</taxon>
        <taxon>Cellvibrionaceae</taxon>
        <taxon>Gilvimarinus</taxon>
    </lineage>
</organism>
<proteinExistence type="predicted"/>